<evidence type="ECO:0000313" key="6">
    <source>
        <dbReference type="Proteomes" id="UP000321353"/>
    </source>
</evidence>
<dbReference type="InterPro" id="IPR006015">
    <property type="entry name" value="Universal_stress_UspA"/>
</dbReference>
<dbReference type="AlphaFoldDB" id="A0A5B9M9B9"/>
<dbReference type="SUPFAM" id="SSF52402">
    <property type="entry name" value="Adenine nucleotide alpha hydrolases-like"/>
    <property type="match status" value="1"/>
</dbReference>
<evidence type="ECO:0000259" key="4">
    <source>
        <dbReference type="Pfam" id="PF00582"/>
    </source>
</evidence>
<evidence type="ECO:0000256" key="1">
    <source>
        <dbReference type="ARBA" id="ARBA00008791"/>
    </source>
</evidence>
<dbReference type="EMBL" id="CP036264">
    <property type="protein sequence ID" value="QEF97831.1"/>
    <property type="molecule type" value="Genomic_DNA"/>
</dbReference>
<keyword evidence="2" id="KW-0547">Nucleotide-binding</keyword>
<name>A0A5B9M9B9_9BACT</name>
<dbReference type="CDD" id="cd00293">
    <property type="entry name" value="USP-like"/>
    <property type="match status" value="1"/>
</dbReference>
<evidence type="ECO:0000313" key="5">
    <source>
        <dbReference type="EMBL" id="QEF97831.1"/>
    </source>
</evidence>
<dbReference type="Pfam" id="PF00582">
    <property type="entry name" value="Usp"/>
    <property type="match status" value="1"/>
</dbReference>
<sequence>MSRNSNSIRRILYATDFSPACQAALEYAKRLAECSGASVLVLHVQPGWSGNAETSEETSQELNIIQSRLSGVDVELLVRSGPAGEVICWVAQERGCDEIVMGTHGRTGLASLLMGSVAEHVIRHARCPVVTVRLRPENEKPLEEPRVGMEMPPIQPL</sequence>
<gene>
    <name evidence="5" type="ORF">Mal15_18760</name>
</gene>
<dbReference type="PRINTS" id="PR01438">
    <property type="entry name" value="UNVRSLSTRESS"/>
</dbReference>
<dbReference type="KEGG" id="smam:Mal15_18760"/>
<evidence type="ECO:0000256" key="2">
    <source>
        <dbReference type="ARBA" id="ARBA00022741"/>
    </source>
</evidence>
<comment type="similarity">
    <text evidence="1">Belongs to the universal stress protein A family.</text>
</comment>
<dbReference type="GO" id="GO:0005524">
    <property type="term" value="F:ATP binding"/>
    <property type="evidence" value="ECO:0007669"/>
    <property type="project" value="UniProtKB-KW"/>
</dbReference>
<feature type="domain" description="UspA" evidence="4">
    <location>
        <begin position="8"/>
        <end position="133"/>
    </location>
</feature>
<proteinExistence type="inferred from homology"/>
<dbReference type="PANTHER" id="PTHR46268:SF27">
    <property type="entry name" value="UNIVERSAL STRESS PROTEIN RV2623"/>
    <property type="match status" value="1"/>
</dbReference>
<accession>A0A5B9M9B9</accession>
<dbReference type="Proteomes" id="UP000321353">
    <property type="component" value="Chromosome"/>
</dbReference>
<reference evidence="5 6" key="1">
    <citation type="submission" date="2019-02" db="EMBL/GenBank/DDBJ databases">
        <title>Planctomycetal bacteria perform biofilm scaping via a novel small molecule.</title>
        <authorList>
            <person name="Jeske O."/>
            <person name="Boedeker C."/>
            <person name="Wiegand S."/>
            <person name="Breitling P."/>
            <person name="Kallscheuer N."/>
            <person name="Jogler M."/>
            <person name="Rohde M."/>
            <person name="Petersen J."/>
            <person name="Medema M.H."/>
            <person name="Surup F."/>
            <person name="Jogler C."/>
        </authorList>
    </citation>
    <scope>NUCLEOTIDE SEQUENCE [LARGE SCALE GENOMIC DNA]</scope>
    <source>
        <strain evidence="5 6">Mal15</strain>
    </source>
</reference>
<keyword evidence="6" id="KW-1185">Reference proteome</keyword>
<dbReference type="InterPro" id="IPR006016">
    <property type="entry name" value="UspA"/>
</dbReference>
<dbReference type="RefSeq" id="WP_167546692.1">
    <property type="nucleotide sequence ID" value="NZ_CP036264.1"/>
</dbReference>
<dbReference type="Gene3D" id="3.40.50.12370">
    <property type="match status" value="1"/>
</dbReference>
<protein>
    <recommendedName>
        <fullName evidence="4">UspA domain-containing protein</fullName>
    </recommendedName>
</protein>
<keyword evidence="3" id="KW-0067">ATP-binding</keyword>
<evidence type="ECO:0000256" key="3">
    <source>
        <dbReference type="ARBA" id="ARBA00022840"/>
    </source>
</evidence>
<organism evidence="5 6">
    <name type="scientific">Stieleria maiorica</name>
    <dbReference type="NCBI Taxonomy" id="2795974"/>
    <lineage>
        <taxon>Bacteria</taxon>
        <taxon>Pseudomonadati</taxon>
        <taxon>Planctomycetota</taxon>
        <taxon>Planctomycetia</taxon>
        <taxon>Pirellulales</taxon>
        <taxon>Pirellulaceae</taxon>
        <taxon>Stieleria</taxon>
    </lineage>
</organism>
<dbReference type="PANTHER" id="PTHR46268">
    <property type="entry name" value="STRESS RESPONSE PROTEIN NHAX"/>
    <property type="match status" value="1"/>
</dbReference>